<reference evidence="7 8" key="1">
    <citation type="submission" date="2024-04" db="EMBL/GenBank/DDBJ databases">
        <title>Symmetric and asymmetric DNA N6-adenine methylation regulates different biological responses in Mucorales.</title>
        <authorList>
            <consortium name="Lawrence Berkeley National Laboratory"/>
            <person name="Lax C."/>
            <person name="Mondo S.J."/>
            <person name="Osorio-Concepcion M."/>
            <person name="Muszewska A."/>
            <person name="Corrochano-Luque M."/>
            <person name="Gutierrez G."/>
            <person name="Riley R."/>
            <person name="Lipzen A."/>
            <person name="Guo J."/>
            <person name="Hundley H."/>
            <person name="Amirebrahimi M."/>
            <person name="Ng V."/>
            <person name="Lorenzo-Gutierrez D."/>
            <person name="Binder U."/>
            <person name="Yang J."/>
            <person name="Song Y."/>
            <person name="Canovas D."/>
            <person name="Navarro E."/>
            <person name="Freitag M."/>
            <person name="Gabaldon T."/>
            <person name="Grigoriev I.V."/>
            <person name="Corrochano L.M."/>
            <person name="Nicolas F.E."/>
            <person name="Garre V."/>
        </authorList>
    </citation>
    <scope>NUCLEOTIDE SEQUENCE [LARGE SCALE GENOMIC DNA]</scope>
    <source>
        <strain evidence="7 8">L51</strain>
    </source>
</reference>
<dbReference type="Gene3D" id="3.60.21.50">
    <property type="match status" value="1"/>
</dbReference>
<evidence type="ECO:0000256" key="4">
    <source>
        <dbReference type="ARBA" id="ARBA00023242"/>
    </source>
</evidence>
<evidence type="ECO:0000256" key="1">
    <source>
        <dbReference type="ARBA" id="ARBA00004123"/>
    </source>
</evidence>
<dbReference type="InterPro" id="IPR007185">
    <property type="entry name" value="DNA_pol_a/d/e_bsu"/>
</dbReference>
<dbReference type="Proteomes" id="UP001448207">
    <property type="component" value="Unassembled WGS sequence"/>
</dbReference>
<dbReference type="PANTHER" id="PTHR10416">
    <property type="entry name" value="DNA POLYMERASE DELTA SUBUNIT 2"/>
    <property type="match status" value="1"/>
</dbReference>
<feature type="domain" description="DNA polymerase delta subunit OB-fold" evidence="6">
    <location>
        <begin position="43"/>
        <end position="174"/>
    </location>
</feature>
<organism evidence="7 8">
    <name type="scientific">Phycomyces blakesleeanus</name>
    <dbReference type="NCBI Taxonomy" id="4837"/>
    <lineage>
        <taxon>Eukaryota</taxon>
        <taxon>Fungi</taxon>
        <taxon>Fungi incertae sedis</taxon>
        <taxon>Mucoromycota</taxon>
        <taxon>Mucoromycotina</taxon>
        <taxon>Mucoromycetes</taxon>
        <taxon>Mucorales</taxon>
        <taxon>Phycomycetaceae</taxon>
        <taxon>Phycomyces</taxon>
    </lineage>
</organism>
<evidence type="ECO:0000313" key="7">
    <source>
        <dbReference type="EMBL" id="KAL0096710.1"/>
    </source>
</evidence>
<keyword evidence="3" id="KW-0235">DNA replication</keyword>
<sequence length="466" mass="51503">MANSSTSMANASGDTLQRKLSTFDKPAEISKGYEIDHRSFNRQYAEMYYPRLVQLRPILVEKAKERWGYLPEKPVYVPKALEVLAGELCYIIGTIYMEMSTKPNVLRDLNEESSLIDPSVPEKYRSENDVIALEDESGRVELTGQHLKKEHLVSGAVIAVLGKETPSGAFEIFDACLPGLSPQRPLKAQTKPGHKYVAILSGLSIDSEAALGLNTQLLSEFLSGELGSVENQQSSACITRLIIAGNSVGKAKAVESGEKGQKYGYEATRYNSSAIDILDDFLDDVSSSLEIDLMPGPNDPTAVHLPQKPIHPFMFSKAKMHSTFNTVTNPYCCDIDGVNFLGTSGQNVDDIYRYSNDENRLKMAELTLFWQHIAPTAPDTLWCYPLAGEDSFLVKECPHVYFIGNQPEFETSDIQGHDGQKVRVILVPSFQKTGQIVLVNLDTLEASTLKISGEITHDKDGMDLSH</sequence>
<evidence type="ECO:0000256" key="2">
    <source>
        <dbReference type="ARBA" id="ARBA00006035"/>
    </source>
</evidence>
<dbReference type="InterPro" id="IPR041863">
    <property type="entry name" value="PolD2_C"/>
</dbReference>
<keyword evidence="4" id="KW-0539">Nucleus</keyword>
<proteinExistence type="inferred from homology"/>
<dbReference type="InterPro" id="IPR040663">
    <property type="entry name" value="DNA_pol_D_N"/>
</dbReference>
<dbReference type="Pfam" id="PF18018">
    <property type="entry name" value="DNA_pol_D_N"/>
    <property type="match status" value="1"/>
</dbReference>
<dbReference type="InterPro" id="IPR024826">
    <property type="entry name" value="DNA_pol_delta/II_ssu"/>
</dbReference>
<comment type="similarity">
    <text evidence="2">Belongs to the DNA polymerase delta/II small subunit family.</text>
</comment>
<dbReference type="Gene3D" id="2.40.50.430">
    <property type="match status" value="1"/>
</dbReference>
<comment type="subcellular location">
    <subcellularLocation>
        <location evidence="1">Nucleus</location>
    </subcellularLocation>
</comment>
<evidence type="ECO:0000259" key="6">
    <source>
        <dbReference type="Pfam" id="PF18018"/>
    </source>
</evidence>
<evidence type="ECO:0000256" key="3">
    <source>
        <dbReference type="ARBA" id="ARBA00022705"/>
    </source>
</evidence>
<dbReference type="CDD" id="cd07387">
    <property type="entry name" value="MPP_PolD2_C"/>
    <property type="match status" value="1"/>
</dbReference>
<keyword evidence="8" id="KW-1185">Reference proteome</keyword>
<name>A0ABR3BE43_PHYBL</name>
<evidence type="ECO:0000313" key="8">
    <source>
        <dbReference type="Proteomes" id="UP001448207"/>
    </source>
</evidence>
<gene>
    <name evidence="7" type="ORF">J3Q64DRAFT_1709015</name>
</gene>
<protein>
    <submittedName>
        <fullName evidence="7">DNA polymerase alpha/epsilon subunit B-domain-containing protein</fullName>
    </submittedName>
</protein>
<evidence type="ECO:0000259" key="5">
    <source>
        <dbReference type="Pfam" id="PF04042"/>
    </source>
</evidence>
<feature type="domain" description="DNA polymerase alpha/delta/epsilon subunit B" evidence="5">
    <location>
        <begin position="197"/>
        <end position="410"/>
    </location>
</feature>
<accession>A0ABR3BE43</accession>
<dbReference type="PANTHER" id="PTHR10416:SF0">
    <property type="entry name" value="DNA POLYMERASE DELTA SUBUNIT 2"/>
    <property type="match status" value="1"/>
</dbReference>
<comment type="caution">
    <text evidence="7">The sequence shown here is derived from an EMBL/GenBank/DDBJ whole genome shotgun (WGS) entry which is preliminary data.</text>
</comment>
<dbReference type="EMBL" id="JBCLYO010000001">
    <property type="protein sequence ID" value="KAL0096710.1"/>
    <property type="molecule type" value="Genomic_DNA"/>
</dbReference>
<dbReference type="Pfam" id="PF04042">
    <property type="entry name" value="DNA_pol_E_B"/>
    <property type="match status" value="1"/>
</dbReference>